<keyword evidence="10" id="KW-0325">Glycoprotein</keyword>
<evidence type="ECO:0000256" key="7">
    <source>
        <dbReference type="ARBA" id="ARBA00022737"/>
    </source>
</evidence>
<dbReference type="PANTHER" id="PTHR48061:SF14">
    <property type="entry name" value="LEUCINE-RICH REPEAT-CONTAINING N-TERMINAL PLANT-TYPE DOMAIN-CONTAINING PROTEIN"/>
    <property type="match status" value="1"/>
</dbReference>
<evidence type="ECO:0000256" key="2">
    <source>
        <dbReference type="ARBA" id="ARBA00009592"/>
    </source>
</evidence>
<keyword evidence="3" id="KW-1003">Cell membrane</keyword>
<dbReference type="Pfam" id="PF23598">
    <property type="entry name" value="LRR_14"/>
    <property type="match status" value="1"/>
</dbReference>
<evidence type="ECO:0000256" key="5">
    <source>
        <dbReference type="ARBA" id="ARBA00022692"/>
    </source>
</evidence>
<keyword evidence="7" id="KW-0677">Repeat</keyword>
<comment type="similarity">
    <text evidence="2">Belongs to the RLP family.</text>
</comment>
<keyword evidence="5 11" id="KW-0812">Transmembrane</keyword>
<evidence type="ECO:0000256" key="11">
    <source>
        <dbReference type="SAM" id="Phobius"/>
    </source>
</evidence>
<evidence type="ECO:0000256" key="4">
    <source>
        <dbReference type="ARBA" id="ARBA00022614"/>
    </source>
</evidence>
<dbReference type="InterPro" id="IPR001611">
    <property type="entry name" value="Leu-rich_rpt"/>
</dbReference>
<dbReference type="PRINTS" id="PR00019">
    <property type="entry name" value="LEURICHRPT"/>
</dbReference>
<accession>A0A3L6G6A8</accession>
<sequence>MASVTRALLILFFLALLPQLRTPILLSSAHHLPVPFLCHPDQAKQLLQLKRSFSFVDSTTTLSSWQDGTDCCLWEGIGCDASSGNVTVLDLNNRGLFSHGLDPAVFSLTSLRRLDLSMNDFSGDPVDDGRLWLPDNIPATGFDRFTLLTHLNLSYLGLRGPIPDGIGKLVNLLSLDLSSSIVSDGYDVPDDSYIDYSYPLWVLNFDTLVANLSNLRELYLDGVDLSYSGHGWCTTLATYVPRLEILSMANCALTGPISKSLSRLSSLLVLNLQENYNITAGPFPEFLMDFINLTMLRLSNINLQGWFPSRPFQSKNLRVLDLSFNQNLTGHVPNFSNASSLGSLMLHGTSLLPVELKASTSFVSLKELSLDGNLVSVDFLSSFGTLGSLCKLDLAFDTASELGPVLSWIGHHKNITRLVIIYANFTEIPPALISNFKTLRSLIICACTLPRHVLHAVGNLTGLQTLQLFNCGMTGSSTLPSSIGNLTNLRDLYIVQCGFSGPMPAAIGRLTNLRNMYVYSAQFSGPIPATIGKLTNLENLYIEDGISGPIPATIGNLTHLNSVKFFGEFSGPSIPYTIGQLSQLTRLNIGYSTFSESIPSSFFGSLPSSLANLTQLTELILASNSLNGEIPSFVFSLPVLRYLDLSNNQLSGLVQDFDTRTSQLERVDLSNNALCTLQAIDLHGNKIEGQLPKELSNCFNLEILDIGSNRIVDTFPYWLRRLPNLSILLLRSNQLYGTIGDDNIVRDTKSVEEIFPSLQIIDLSSNNFSGVLKLQWLKQLKSMMSKYNSSGETIDFESTESGGPFYQYSIELTYKGILMTFERMLTTVTLIDFSNNRLEGTIPEALGSLVSLQILNLSHNTFTGKIPAQLGSIKDLESLDLSCNQLSGEIPQELTDLTFLEIMNLSNNNLVGRVPQSRQFSTFDISSFGGNPGLCGLPLLELPCGSSLSPYTPSAQLVHRSSTHSVDVVLFLFIGLGFDVGFAAAIVVEWNRVNR</sequence>
<keyword evidence="8 11" id="KW-1133">Transmembrane helix</keyword>
<feature type="domain" description="Leucine-rich repeat-containing N-terminal plant-type" evidence="13">
    <location>
        <begin position="39"/>
        <end position="80"/>
    </location>
</feature>
<dbReference type="FunFam" id="3.80.10.10:FF:000095">
    <property type="entry name" value="LRR receptor-like serine/threonine-protein kinase GSO1"/>
    <property type="match status" value="2"/>
</dbReference>
<dbReference type="PANTHER" id="PTHR48061">
    <property type="entry name" value="LEUCINE-RICH REPEAT RECEPTOR PROTEIN KINASE EMS1-LIKE-RELATED"/>
    <property type="match status" value="1"/>
</dbReference>
<proteinExistence type="inferred from homology"/>
<comment type="subcellular location">
    <subcellularLocation>
        <location evidence="1">Cell membrane</location>
        <topology evidence="1">Single-pass type I membrane protein</topology>
    </subcellularLocation>
</comment>
<dbReference type="ExpressionAtlas" id="A0A3L6G6A8">
    <property type="expression patterns" value="baseline and differential"/>
</dbReference>
<dbReference type="SMART" id="SM00369">
    <property type="entry name" value="LRR_TYP"/>
    <property type="match status" value="8"/>
</dbReference>
<feature type="chain" id="PRO_5017976196" evidence="12">
    <location>
        <begin position="24"/>
        <end position="995"/>
    </location>
</feature>
<dbReference type="InterPro" id="IPR003591">
    <property type="entry name" value="Leu-rich_rpt_typical-subtyp"/>
</dbReference>
<organism evidence="15">
    <name type="scientific">Zea mays</name>
    <name type="common">Maize</name>
    <dbReference type="NCBI Taxonomy" id="4577"/>
    <lineage>
        <taxon>Eukaryota</taxon>
        <taxon>Viridiplantae</taxon>
        <taxon>Streptophyta</taxon>
        <taxon>Embryophyta</taxon>
        <taxon>Tracheophyta</taxon>
        <taxon>Spermatophyta</taxon>
        <taxon>Magnoliopsida</taxon>
        <taxon>Liliopsida</taxon>
        <taxon>Poales</taxon>
        <taxon>Poaceae</taxon>
        <taxon>PACMAD clade</taxon>
        <taxon>Panicoideae</taxon>
        <taxon>Andropogonodae</taxon>
        <taxon>Andropogoneae</taxon>
        <taxon>Tripsacinae</taxon>
        <taxon>Zea</taxon>
    </lineage>
</organism>
<dbReference type="InterPro" id="IPR013210">
    <property type="entry name" value="LRR_N_plant-typ"/>
</dbReference>
<gene>
    <name evidence="15" type="ORF">Zm00014a_025973</name>
</gene>
<evidence type="ECO:0000259" key="14">
    <source>
        <dbReference type="Pfam" id="PF23598"/>
    </source>
</evidence>
<evidence type="ECO:0000313" key="15">
    <source>
        <dbReference type="EMBL" id="PWZ44117.1"/>
    </source>
</evidence>
<dbReference type="AlphaFoldDB" id="A0A3L6G6A8"/>
<reference evidence="15" key="1">
    <citation type="journal article" date="2018" name="Nat. Genet.">
        <title>Extensive intraspecific gene order and gene structural variations between Mo17 and other maize genomes.</title>
        <authorList>
            <person name="Sun S."/>
            <person name="Zhou Y."/>
            <person name="Chen J."/>
            <person name="Shi J."/>
            <person name="Zhao H."/>
            <person name="Zhao H."/>
            <person name="Song W."/>
            <person name="Zhang M."/>
            <person name="Cui Y."/>
            <person name="Dong X."/>
            <person name="Liu H."/>
            <person name="Ma X."/>
            <person name="Jiao Y."/>
            <person name="Wang B."/>
            <person name="Wei X."/>
            <person name="Stein J.C."/>
            <person name="Glaubitz J.C."/>
            <person name="Lu F."/>
            <person name="Yu G."/>
            <person name="Liang C."/>
            <person name="Fengler K."/>
            <person name="Li B."/>
            <person name="Rafalski A."/>
            <person name="Schnable P.S."/>
            <person name="Ware D.H."/>
            <person name="Buckler E.S."/>
            <person name="Lai J."/>
        </authorList>
    </citation>
    <scope>NUCLEOTIDE SEQUENCE [LARGE SCALE GENOMIC DNA]</scope>
    <source>
        <tissue evidence="15">Seedling</tissue>
    </source>
</reference>
<evidence type="ECO:0000256" key="10">
    <source>
        <dbReference type="ARBA" id="ARBA00023180"/>
    </source>
</evidence>
<dbReference type="InterPro" id="IPR055414">
    <property type="entry name" value="LRR_R13L4/SHOC2-like"/>
</dbReference>
<protein>
    <submittedName>
        <fullName evidence="15">Uncharacterized protein</fullName>
    </submittedName>
</protein>
<keyword evidence="4" id="KW-0433">Leucine-rich repeat</keyword>
<feature type="signal peptide" evidence="12">
    <location>
        <begin position="1"/>
        <end position="23"/>
    </location>
</feature>
<dbReference type="Gene3D" id="3.80.10.10">
    <property type="entry name" value="Ribonuclease Inhibitor"/>
    <property type="match status" value="4"/>
</dbReference>
<evidence type="ECO:0000256" key="12">
    <source>
        <dbReference type="SAM" id="SignalP"/>
    </source>
</evidence>
<dbReference type="Pfam" id="PF13855">
    <property type="entry name" value="LRR_8"/>
    <property type="match status" value="1"/>
</dbReference>
<dbReference type="Proteomes" id="UP000251960">
    <property type="component" value="Chromosome 10"/>
</dbReference>
<evidence type="ECO:0000256" key="8">
    <source>
        <dbReference type="ARBA" id="ARBA00022989"/>
    </source>
</evidence>
<keyword evidence="6 12" id="KW-0732">Signal</keyword>
<dbReference type="SUPFAM" id="SSF52047">
    <property type="entry name" value="RNI-like"/>
    <property type="match status" value="1"/>
</dbReference>
<dbReference type="GO" id="GO:0005886">
    <property type="term" value="C:plasma membrane"/>
    <property type="evidence" value="ECO:0007669"/>
    <property type="project" value="UniProtKB-SubCell"/>
</dbReference>
<feature type="transmembrane region" description="Helical" evidence="11">
    <location>
        <begin position="968"/>
        <end position="988"/>
    </location>
</feature>
<dbReference type="SUPFAM" id="SSF52058">
    <property type="entry name" value="L domain-like"/>
    <property type="match status" value="1"/>
</dbReference>
<dbReference type="Pfam" id="PF00560">
    <property type="entry name" value="LRR_1"/>
    <property type="match status" value="4"/>
</dbReference>
<evidence type="ECO:0000256" key="9">
    <source>
        <dbReference type="ARBA" id="ARBA00023136"/>
    </source>
</evidence>
<feature type="domain" description="Disease resistance R13L4/SHOC-2-like LRR" evidence="14">
    <location>
        <begin position="483"/>
        <end position="652"/>
    </location>
</feature>
<dbReference type="EMBL" id="NCVQ01000002">
    <property type="protein sequence ID" value="PWZ44117.1"/>
    <property type="molecule type" value="Genomic_DNA"/>
</dbReference>
<comment type="caution">
    <text evidence="15">The sequence shown here is derived from an EMBL/GenBank/DDBJ whole genome shotgun (WGS) entry which is preliminary data.</text>
</comment>
<evidence type="ECO:0000259" key="13">
    <source>
        <dbReference type="Pfam" id="PF08263"/>
    </source>
</evidence>
<evidence type="ECO:0000256" key="3">
    <source>
        <dbReference type="ARBA" id="ARBA00022475"/>
    </source>
</evidence>
<name>A0A3L6G6A8_MAIZE</name>
<evidence type="ECO:0000256" key="1">
    <source>
        <dbReference type="ARBA" id="ARBA00004251"/>
    </source>
</evidence>
<dbReference type="InterPro" id="IPR046956">
    <property type="entry name" value="RLP23-like"/>
</dbReference>
<dbReference type="InterPro" id="IPR032675">
    <property type="entry name" value="LRR_dom_sf"/>
</dbReference>
<dbReference type="Pfam" id="PF08263">
    <property type="entry name" value="LRRNT_2"/>
    <property type="match status" value="1"/>
</dbReference>
<evidence type="ECO:0000256" key="6">
    <source>
        <dbReference type="ARBA" id="ARBA00022729"/>
    </source>
</evidence>
<keyword evidence="9 11" id="KW-0472">Membrane</keyword>